<evidence type="ECO:0000313" key="8">
    <source>
        <dbReference type="Proteomes" id="UP000242592"/>
    </source>
</evidence>
<dbReference type="InterPro" id="IPR020625">
    <property type="entry name" value="Schiff_base-form_aldolases_AS"/>
</dbReference>
<comment type="similarity">
    <text evidence="1 4">Belongs to the DapA family.</text>
</comment>
<dbReference type="InterPro" id="IPR013785">
    <property type="entry name" value="Aldolase_TIM"/>
</dbReference>
<feature type="binding site" evidence="6">
    <location>
        <position position="205"/>
    </location>
    <ligand>
        <name>pyruvate</name>
        <dbReference type="ChEBI" id="CHEBI:15361"/>
    </ligand>
</feature>
<dbReference type="Pfam" id="PF00701">
    <property type="entry name" value="DHDPS"/>
    <property type="match status" value="1"/>
</dbReference>
<dbReference type="CDD" id="cd00408">
    <property type="entry name" value="DHDPS-like"/>
    <property type="match status" value="1"/>
</dbReference>
<name>A0A1M5TUW8_9BACT</name>
<dbReference type="GO" id="GO:0044281">
    <property type="term" value="P:small molecule metabolic process"/>
    <property type="evidence" value="ECO:0007669"/>
    <property type="project" value="UniProtKB-ARBA"/>
</dbReference>
<evidence type="ECO:0000256" key="2">
    <source>
        <dbReference type="ARBA" id="ARBA00023239"/>
    </source>
</evidence>
<dbReference type="PROSITE" id="PS00665">
    <property type="entry name" value="DHDPS_1"/>
    <property type="match status" value="1"/>
</dbReference>
<dbReference type="SUPFAM" id="SSF51569">
    <property type="entry name" value="Aldolase"/>
    <property type="match status" value="1"/>
</dbReference>
<dbReference type="GO" id="GO:0008840">
    <property type="term" value="F:4-hydroxy-tetrahydrodipicolinate synthase activity"/>
    <property type="evidence" value="ECO:0007669"/>
    <property type="project" value="TreeGrafter"/>
</dbReference>
<dbReference type="PANTHER" id="PTHR12128:SF66">
    <property type="entry name" value="4-HYDROXY-2-OXOGLUTARATE ALDOLASE, MITOCHONDRIAL"/>
    <property type="match status" value="1"/>
</dbReference>
<protein>
    <submittedName>
        <fullName evidence="7">4-hydroxy-tetrahydrodipicolinate synthase</fullName>
    </submittedName>
</protein>
<dbReference type="OrthoDB" id="9771791at2"/>
<dbReference type="SMART" id="SM01130">
    <property type="entry name" value="DHDPS"/>
    <property type="match status" value="1"/>
</dbReference>
<dbReference type="EMBL" id="FQXN01000006">
    <property type="protein sequence ID" value="SHH54605.1"/>
    <property type="molecule type" value="Genomic_DNA"/>
</dbReference>
<keyword evidence="8" id="KW-1185">Reference proteome</keyword>
<evidence type="ECO:0000256" key="1">
    <source>
        <dbReference type="ARBA" id="ARBA00007592"/>
    </source>
</evidence>
<organism evidence="7 8">
    <name type="scientific">Thermosipho atlanticus DSM 15807</name>
    <dbReference type="NCBI Taxonomy" id="1123380"/>
    <lineage>
        <taxon>Bacteria</taxon>
        <taxon>Thermotogati</taxon>
        <taxon>Thermotogota</taxon>
        <taxon>Thermotogae</taxon>
        <taxon>Thermotogales</taxon>
        <taxon>Fervidobacteriaceae</taxon>
        <taxon>Thermosipho</taxon>
    </lineage>
</organism>
<reference evidence="8" key="1">
    <citation type="submission" date="2016-11" db="EMBL/GenBank/DDBJ databases">
        <authorList>
            <person name="Varghese N."/>
            <person name="Submissions S."/>
        </authorList>
    </citation>
    <scope>NUCLEOTIDE SEQUENCE [LARGE SCALE GENOMIC DNA]</scope>
    <source>
        <strain evidence="8">DSM 15807</strain>
    </source>
</reference>
<evidence type="ECO:0000256" key="5">
    <source>
        <dbReference type="PIRSR" id="PIRSR001365-1"/>
    </source>
</evidence>
<dbReference type="PROSITE" id="PS00666">
    <property type="entry name" value="DHDPS_2"/>
    <property type="match status" value="1"/>
</dbReference>
<dbReference type="PIRSF" id="PIRSF001365">
    <property type="entry name" value="DHDPS"/>
    <property type="match status" value="1"/>
</dbReference>
<evidence type="ECO:0000256" key="4">
    <source>
        <dbReference type="PIRNR" id="PIRNR001365"/>
    </source>
</evidence>
<gene>
    <name evidence="7" type="ORF">SAMN02745199_1493</name>
</gene>
<dbReference type="InterPro" id="IPR020624">
    <property type="entry name" value="Schiff_base-form_aldolases_CS"/>
</dbReference>
<dbReference type="AlphaFoldDB" id="A0A1M5TUW8"/>
<dbReference type="PANTHER" id="PTHR12128">
    <property type="entry name" value="DIHYDRODIPICOLINATE SYNTHASE"/>
    <property type="match status" value="1"/>
</dbReference>
<accession>A0A1M5TUW8</accession>
<dbReference type="PRINTS" id="PR00146">
    <property type="entry name" value="DHPICSNTHASE"/>
</dbReference>
<dbReference type="Proteomes" id="UP000242592">
    <property type="component" value="Unassembled WGS sequence"/>
</dbReference>
<evidence type="ECO:0000256" key="3">
    <source>
        <dbReference type="ARBA" id="ARBA00023270"/>
    </source>
</evidence>
<feature type="active site" description="Proton donor/acceptor" evidence="5">
    <location>
        <position position="137"/>
    </location>
</feature>
<dbReference type="RefSeq" id="WP_073073708.1">
    <property type="nucleotide sequence ID" value="NZ_FQXN01000006.1"/>
</dbReference>
<keyword evidence="3" id="KW-0704">Schiff base</keyword>
<evidence type="ECO:0000313" key="7">
    <source>
        <dbReference type="EMBL" id="SHH54605.1"/>
    </source>
</evidence>
<dbReference type="InterPro" id="IPR002220">
    <property type="entry name" value="DapA-like"/>
</dbReference>
<proteinExistence type="inferred from homology"/>
<evidence type="ECO:0000256" key="6">
    <source>
        <dbReference type="PIRSR" id="PIRSR001365-2"/>
    </source>
</evidence>
<dbReference type="STRING" id="1123380.SAMN02745199_1493"/>
<feature type="binding site" evidence="6">
    <location>
        <position position="48"/>
    </location>
    <ligand>
        <name>pyruvate</name>
        <dbReference type="ChEBI" id="CHEBI:15361"/>
    </ligand>
</feature>
<keyword evidence="2 4" id="KW-0456">Lyase</keyword>
<sequence length="301" mass="33737">MSTIKGVIVASLTPLDKYGENVDLVLIKDYVDFLYQKGVNGVFVNGTTGEGLLLELDEKKKILYEFKKYSEGKLKIISHCGSLNFSEIKALIQFSKSIDVDAIAVVTPFYYKFSKDEIINFYREVCKQAESLPVFAYNIPGLTNNWVTPDVLKTLKKSFDNFVGVKDSSGSFKHILSLIKTDLDVLVGYDEAFLPSLVMGAKGCVSGPAGVFPEFFVQVWNLFEEGNIKEAQRVQEKLTELSLTIGNGADIPLLKAVMRLRGLKFGGMRFPFSLPDSRKLEKVENELIKLSEKYSFSLKIF</sequence>
<dbReference type="Gene3D" id="3.20.20.70">
    <property type="entry name" value="Aldolase class I"/>
    <property type="match status" value="1"/>
</dbReference>
<feature type="active site" description="Schiff-base intermediate with substrate" evidence="5">
    <location>
        <position position="166"/>
    </location>
</feature>